<proteinExistence type="predicted"/>
<accession>A0ACC2MJ24</accession>
<keyword evidence="2" id="KW-1185">Reference proteome</keyword>
<evidence type="ECO:0000313" key="1">
    <source>
        <dbReference type="EMBL" id="KAJ8645715.1"/>
    </source>
</evidence>
<evidence type="ECO:0000313" key="2">
    <source>
        <dbReference type="Proteomes" id="UP001234297"/>
    </source>
</evidence>
<organism evidence="1 2">
    <name type="scientific">Persea americana</name>
    <name type="common">Avocado</name>
    <dbReference type="NCBI Taxonomy" id="3435"/>
    <lineage>
        <taxon>Eukaryota</taxon>
        <taxon>Viridiplantae</taxon>
        <taxon>Streptophyta</taxon>
        <taxon>Embryophyta</taxon>
        <taxon>Tracheophyta</taxon>
        <taxon>Spermatophyta</taxon>
        <taxon>Magnoliopsida</taxon>
        <taxon>Magnoliidae</taxon>
        <taxon>Laurales</taxon>
        <taxon>Lauraceae</taxon>
        <taxon>Persea</taxon>
    </lineage>
</organism>
<gene>
    <name evidence="1" type="ORF">MRB53_007463</name>
</gene>
<dbReference type="Proteomes" id="UP001234297">
    <property type="component" value="Chromosome 2"/>
</dbReference>
<reference evidence="1 2" key="1">
    <citation type="journal article" date="2022" name="Hortic Res">
        <title>A haplotype resolved chromosomal level avocado genome allows analysis of novel avocado genes.</title>
        <authorList>
            <person name="Nath O."/>
            <person name="Fletcher S.J."/>
            <person name="Hayward A."/>
            <person name="Shaw L.M."/>
            <person name="Masouleh A.K."/>
            <person name="Furtado A."/>
            <person name="Henry R.J."/>
            <person name="Mitter N."/>
        </authorList>
    </citation>
    <scope>NUCLEOTIDE SEQUENCE [LARGE SCALE GENOMIC DNA]</scope>
    <source>
        <strain evidence="2">cv. Hass</strain>
    </source>
</reference>
<name>A0ACC2MJ24_PERAE</name>
<comment type="caution">
    <text evidence="1">The sequence shown here is derived from an EMBL/GenBank/DDBJ whole genome shotgun (WGS) entry which is preliminary data.</text>
</comment>
<protein>
    <submittedName>
        <fullName evidence="1">Uncharacterized protein</fullName>
    </submittedName>
</protein>
<sequence length="759" mass="81617">MGVAAAASQPLFPQPDSITKIASSSPPNSINSMSQGFHQGIFSFSDAFERSAQQQQQQQHVAQQSRRDKLRVHGLEQAAAPPPLVAVEEGEAAEIPVYEPGSMLSDMFNFQQGGGPGVAAHLIENQIASNYRIRQGLGGEWYGNRQGFVGNLGSMGDTKQHMGGDAGSGRDNSSLGQHQISGLNADSAASMHLFLMNPQPRSPSPPPPSSSTPLHMLLPNQSPPLQTFHAPTAATSYGTSPIPPSQFTWASGATGENTANIANSMKIGGVAESQGLSLSLSSSLQQFEAAAKAEELSMGGDGVFYFNQGGGAVASSSSSSFPMKNLGNHVHHLQGGIGHDSHQPQQVHVGFGSVEVVNVLRNSKYRKAAQELLEEFCSVGRGHLKTSRHGRHNSSINPNPNPVGGASSAGGSSSSSKDPPSLSPNDRFEHQRRKAKLISMLDEVDRKYNHYCEQMQMVVNSFDTVMGFGAAAPYTALARKAMSRHFRCLKDAIVAQLKHTCEILGEKDGVGTSGVTKGETPRLRILDQSLRQQRAFNQIGMMEQEAWRPQRGLPERSVNILRAWLFEHFLHPYPSDADKHLLARQTGLSRNQVSNWFINARVRLWKPMVEEMYQQESKEEEDGEGNGKNNHTQRAQSPMPATATTAGKRSEINAQESDPSVSHKAINRLRYSENQADLGDNAEMGQIMAHQGSDPHGPLGDTSRMDGGGEMGTTANGAHLGPSGVRFGSTGDVSLTLGLRHAGNMPEKTQFSVADFGGL</sequence>
<dbReference type="EMBL" id="CM056810">
    <property type="protein sequence ID" value="KAJ8645715.1"/>
    <property type="molecule type" value="Genomic_DNA"/>
</dbReference>